<dbReference type="GO" id="GO:0003677">
    <property type="term" value="F:DNA binding"/>
    <property type="evidence" value="ECO:0007669"/>
    <property type="project" value="UniProtKB-KW"/>
</dbReference>
<dbReference type="InterPro" id="IPR036390">
    <property type="entry name" value="WH_DNA-bd_sf"/>
</dbReference>
<dbReference type="Pfam" id="PF00455">
    <property type="entry name" value="DeoRC"/>
    <property type="match status" value="1"/>
</dbReference>
<keyword evidence="2" id="KW-0238">DNA-binding</keyword>
<evidence type="ECO:0000256" key="1">
    <source>
        <dbReference type="ARBA" id="ARBA00023015"/>
    </source>
</evidence>
<dbReference type="SMART" id="SM01134">
    <property type="entry name" value="DeoRC"/>
    <property type="match status" value="1"/>
</dbReference>
<proteinExistence type="predicted"/>
<dbReference type="SUPFAM" id="SSF46785">
    <property type="entry name" value="Winged helix' DNA-binding domain"/>
    <property type="match status" value="1"/>
</dbReference>
<keyword evidence="6" id="KW-1185">Reference proteome</keyword>
<dbReference type="InterPro" id="IPR050313">
    <property type="entry name" value="Carb_Metab_HTH_regulators"/>
</dbReference>
<organism evidence="5 6">
    <name type="scientific">Caloramator quimbayensis</name>
    <dbReference type="NCBI Taxonomy" id="1147123"/>
    <lineage>
        <taxon>Bacteria</taxon>
        <taxon>Bacillati</taxon>
        <taxon>Bacillota</taxon>
        <taxon>Clostridia</taxon>
        <taxon>Eubacteriales</taxon>
        <taxon>Clostridiaceae</taxon>
        <taxon>Caloramator</taxon>
    </lineage>
</organism>
<dbReference type="PROSITE" id="PS51000">
    <property type="entry name" value="HTH_DEOR_2"/>
    <property type="match status" value="1"/>
</dbReference>
<dbReference type="EMBL" id="FUYH01000001">
    <property type="protein sequence ID" value="SKA75508.1"/>
    <property type="molecule type" value="Genomic_DNA"/>
</dbReference>
<dbReference type="PROSITE" id="PS00894">
    <property type="entry name" value="HTH_DEOR_1"/>
    <property type="match status" value="1"/>
</dbReference>
<dbReference type="Pfam" id="PF08220">
    <property type="entry name" value="HTH_DeoR"/>
    <property type="match status" value="1"/>
</dbReference>
<dbReference type="PANTHER" id="PTHR30363">
    <property type="entry name" value="HTH-TYPE TRANSCRIPTIONAL REGULATOR SRLR-RELATED"/>
    <property type="match status" value="1"/>
</dbReference>
<dbReference type="InterPro" id="IPR001034">
    <property type="entry name" value="DeoR_HTH"/>
</dbReference>
<sequence>MKNSKGVVCKRQQLILQYLNEHKTAKVETLSELLNVSPITIRRDLQIFEEKGIVERFYGGATLIEGALGDDPSLSASSRNYIFQKLAIAKKAASIIEDGDTIFMNSSSTALLVLKYLQNKHVIVITNNGKALQVQRDPKVELVLTGGEVYERKQSMVGEFATHILSKVVANKCIMGVSGISTKTGITTSVLQETAVNQMMLKRCSGPVIVVADSSKIGVEHNFISGDLNKISYLITDSGADDKQVEILTEKGIEVITVDPLDAAEINISNNI</sequence>
<evidence type="ECO:0000256" key="3">
    <source>
        <dbReference type="ARBA" id="ARBA00023163"/>
    </source>
</evidence>
<reference evidence="6" key="1">
    <citation type="submission" date="2017-02" db="EMBL/GenBank/DDBJ databases">
        <authorList>
            <person name="Varghese N."/>
            <person name="Submissions S."/>
        </authorList>
    </citation>
    <scope>NUCLEOTIDE SEQUENCE [LARGE SCALE GENOMIC DNA]</scope>
    <source>
        <strain evidence="6">USBA 833</strain>
    </source>
</reference>
<dbReference type="STRING" id="1147123.SAMN05443428_10134"/>
<dbReference type="Gene3D" id="1.10.10.10">
    <property type="entry name" value="Winged helix-like DNA-binding domain superfamily/Winged helix DNA-binding domain"/>
    <property type="match status" value="1"/>
</dbReference>
<dbReference type="GO" id="GO:0003700">
    <property type="term" value="F:DNA-binding transcription factor activity"/>
    <property type="evidence" value="ECO:0007669"/>
    <property type="project" value="InterPro"/>
</dbReference>
<gene>
    <name evidence="5" type="ORF">SAMN05443428_10134</name>
</gene>
<evidence type="ECO:0000259" key="4">
    <source>
        <dbReference type="PROSITE" id="PS51000"/>
    </source>
</evidence>
<evidence type="ECO:0000313" key="5">
    <source>
        <dbReference type="EMBL" id="SKA75508.1"/>
    </source>
</evidence>
<name>A0A1T4WEQ8_9CLOT</name>
<dbReference type="Proteomes" id="UP000190105">
    <property type="component" value="Unassembled WGS sequence"/>
</dbReference>
<accession>A0A1T4WEQ8</accession>
<evidence type="ECO:0000313" key="6">
    <source>
        <dbReference type="Proteomes" id="UP000190105"/>
    </source>
</evidence>
<dbReference type="OrthoDB" id="9797223at2"/>
<dbReference type="Gene3D" id="3.40.50.1360">
    <property type="match status" value="1"/>
</dbReference>
<dbReference type="SMART" id="SM00420">
    <property type="entry name" value="HTH_DEOR"/>
    <property type="match status" value="1"/>
</dbReference>
<dbReference type="InterPro" id="IPR036388">
    <property type="entry name" value="WH-like_DNA-bd_sf"/>
</dbReference>
<dbReference type="PRINTS" id="PR00037">
    <property type="entry name" value="HTHLACR"/>
</dbReference>
<protein>
    <submittedName>
        <fullName evidence="5">Transcriptional regulator, DeoR family</fullName>
    </submittedName>
</protein>
<dbReference type="InterPro" id="IPR014036">
    <property type="entry name" value="DeoR-like_C"/>
</dbReference>
<dbReference type="RefSeq" id="WP_078695079.1">
    <property type="nucleotide sequence ID" value="NZ_FUYH01000001.1"/>
</dbReference>
<dbReference type="InterPro" id="IPR037171">
    <property type="entry name" value="NagB/RpiA_transferase-like"/>
</dbReference>
<keyword evidence="3" id="KW-0804">Transcription</keyword>
<dbReference type="AlphaFoldDB" id="A0A1T4WEQ8"/>
<keyword evidence="1" id="KW-0805">Transcription regulation</keyword>
<dbReference type="InterPro" id="IPR018356">
    <property type="entry name" value="Tscrpt_reg_HTH_DeoR_CS"/>
</dbReference>
<dbReference type="PANTHER" id="PTHR30363:SF44">
    <property type="entry name" value="AGA OPERON TRANSCRIPTIONAL REPRESSOR-RELATED"/>
    <property type="match status" value="1"/>
</dbReference>
<feature type="domain" description="HTH deoR-type" evidence="4">
    <location>
        <begin position="8"/>
        <end position="63"/>
    </location>
</feature>
<dbReference type="SUPFAM" id="SSF100950">
    <property type="entry name" value="NagB/RpiA/CoA transferase-like"/>
    <property type="match status" value="1"/>
</dbReference>
<evidence type="ECO:0000256" key="2">
    <source>
        <dbReference type="ARBA" id="ARBA00023125"/>
    </source>
</evidence>